<dbReference type="Pfam" id="PF05983">
    <property type="entry name" value="Med7"/>
    <property type="match status" value="1"/>
</dbReference>
<organism evidence="11 12">
    <name type="scientific">Candida theae</name>
    <dbReference type="NCBI Taxonomy" id="1198502"/>
    <lineage>
        <taxon>Eukaryota</taxon>
        <taxon>Fungi</taxon>
        <taxon>Dikarya</taxon>
        <taxon>Ascomycota</taxon>
        <taxon>Saccharomycotina</taxon>
        <taxon>Pichiomycetes</taxon>
        <taxon>Debaryomycetaceae</taxon>
        <taxon>Candida/Lodderomyces clade</taxon>
        <taxon>Candida</taxon>
    </lineage>
</organism>
<reference evidence="11 12" key="1">
    <citation type="journal article" date="2022" name="DNA Res.">
        <title>Genome analysis of five recently described species of the CUG-Ser clade uncovers Candida theae as a new hybrid lineage with pathogenic potential in the Candida parapsilosis species complex.</title>
        <authorList>
            <person name="Mixao V."/>
            <person name="Del Olmo V."/>
            <person name="Hegedusova E."/>
            <person name="Saus E."/>
            <person name="Pryszcz L."/>
            <person name="Cillingova A."/>
            <person name="Nosek J."/>
            <person name="Gabaldon T."/>
        </authorList>
    </citation>
    <scope>NUCLEOTIDE SEQUENCE [LARGE SCALE GENOMIC DNA]</scope>
    <source>
        <strain evidence="11 12">CBS 12239</strain>
    </source>
</reference>
<evidence type="ECO:0000256" key="1">
    <source>
        <dbReference type="ARBA" id="ARBA00004123"/>
    </source>
</evidence>
<evidence type="ECO:0000256" key="6">
    <source>
        <dbReference type="ARBA" id="ARBA00023163"/>
    </source>
</evidence>
<comment type="subunit">
    <text evidence="8">Component of the Mediator complex.</text>
</comment>
<feature type="compositionally biased region" description="Acidic residues" evidence="10">
    <location>
        <begin position="50"/>
        <end position="60"/>
    </location>
</feature>
<evidence type="ECO:0000256" key="5">
    <source>
        <dbReference type="ARBA" id="ARBA00023159"/>
    </source>
</evidence>
<dbReference type="SUPFAM" id="SSF140718">
    <property type="entry name" value="Mediator hinge subcomplex-like"/>
    <property type="match status" value="1"/>
</dbReference>
<dbReference type="Gene3D" id="6.10.140.1520">
    <property type="match status" value="1"/>
</dbReference>
<evidence type="ECO:0000256" key="4">
    <source>
        <dbReference type="ARBA" id="ARBA00023015"/>
    </source>
</evidence>
<dbReference type="GO" id="GO:0016592">
    <property type="term" value="C:mediator complex"/>
    <property type="evidence" value="ECO:0007669"/>
    <property type="project" value="InterPro"/>
</dbReference>
<keyword evidence="12" id="KW-1185">Reference proteome</keyword>
<evidence type="ECO:0000313" key="11">
    <source>
        <dbReference type="EMBL" id="KAI5958357.1"/>
    </source>
</evidence>
<dbReference type="InterPro" id="IPR044888">
    <property type="entry name" value="Mediatior_Med7_sf"/>
</dbReference>
<protein>
    <recommendedName>
        <fullName evidence="3 8">Mediator of RNA polymerase II transcription subunit 7</fullName>
    </recommendedName>
</protein>
<dbReference type="RefSeq" id="XP_051608948.1">
    <property type="nucleotide sequence ID" value="XM_051752056.1"/>
</dbReference>
<dbReference type="GO" id="GO:0003712">
    <property type="term" value="F:transcription coregulator activity"/>
    <property type="evidence" value="ECO:0007669"/>
    <property type="project" value="InterPro"/>
</dbReference>
<evidence type="ECO:0000256" key="2">
    <source>
        <dbReference type="ARBA" id="ARBA00009994"/>
    </source>
</evidence>
<dbReference type="InterPro" id="IPR037212">
    <property type="entry name" value="Med7/Med21-like"/>
</dbReference>
<gene>
    <name evidence="11" type="ORF">KGF57_002714</name>
</gene>
<keyword evidence="4 8" id="KW-0805">Transcription regulation</keyword>
<evidence type="ECO:0000256" key="8">
    <source>
        <dbReference type="RuleBase" id="RU364060"/>
    </source>
</evidence>
<dbReference type="InterPro" id="IPR009244">
    <property type="entry name" value="Mediatior_Med7"/>
</dbReference>
<evidence type="ECO:0000256" key="10">
    <source>
        <dbReference type="SAM" id="MobiDB-lite"/>
    </source>
</evidence>
<comment type="similarity">
    <text evidence="2 8">Belongs to the Mediator complex subunit 7 family.</text>
</comment>
<feature type="compositionally biased region" description="Low complexity" evidence="10">
    <location>
        <begin position="40"/>
        <end position="49"/>
    </location>
</feature>
<comment type="subcellular location">
    <subcellularLocation>
        <location evidence="1 8">Nucleus</location>
    </subcellularLocation>
</comment>
<comment type="function">
    <text evidence="8">Component of the Mediator complex, a coactivator involved in the regulated transcription of nearly all RNA polymerase II-dependent genes. Mediator functions as a bridge to convey information from gene-specific regulatory proteins to the basal RNA polymerase II transcription machinery.</text>
</comment>
<dbReference type="GO" id="GO:0006357">
    <property type="term" value="P:regulation of transcription by RNA polymerase II"/>
    <property type="evidence" value="ECO:0007669"/>
    <property type="project" value="InterPro"/>
</dbReference>
<evidence type="ECO:0000313" key="12">
    <source>
        <dbReference type="Proteomes" id="UP001204833"/>
    </source>
</evidence>
<keyword evidence="5 8" id="KW-0010">Activator</keyword>
<feature type="region of interest" description="Disordered" evidence="10">
    <location>
        <begin position="34"/>
        <end position="62"/>
    </location>
</feature>
<evidence type="ECO:0000256" key="9">
    <source>
        <dbReference type="SAM" id="Coils"/>
    </source>
</evidence>
<feature type="coiled-coil region" evidence="9">
    <location>
        <begin position="177"/>
        <end position="204"/>
    </location>
</feature>
<keyword evidence="6 8" id="KW-0804">Transcription</keyword>
<dbReference type="GeneID" id="76150773"/>
<dbReference type="GO" id="GO:0070847">
    <property type="term" value="C:core mediator complex"/>
    <property type="evidence" value="ECO:0007669"/>
    <property type="project" value="TreeGrafter"/>
</dbReference>
<dbReference type="Gene3D" id="6.10.140.200">
    <property type="match status" value="1"/>
</dbReference>
<dbReference type="PANTHER" id="PTHR21428">
    <property type="entry name" value="MEDIATOR OF RNA POLYMERASE II TRANSCRIPTION SUBUNIT 7"/>
    <property type="match status" value="1"/>
</dbReference>
<proteinExistence type="inferred from homology"/>
<dbReference type="EMBL" id="JAIHNG010000118">
    <property type="protein sequence ID" value="KAI5958357.1"/>
    <property type="molecule type" value="Genomic_DNA"/>
</dbReference>
<evidence type="ECO:0000256" key="7">
    <source>
        <dbReference type="ARBA" id="ARBA00023242"/>
    </source>
</evidence>
<keyword evidence="7 8" id="KW-0539">Nucleus</keyword>
<name>A0AAD5BES2_9ASCO</name>
<accession>A0AAD5BES2</accession>
<sequence>MSTSNGEDLISSLYPPPPPFAKYFTDENLAQLAEIQSSVNKNDAANNNDGDNDNDNDNDNDEHIKGELKFLVPPKVPSGTQYRGYGNIWSFKDKLPNLKDTQWEQLYDDANLTSETKIKELHKMMDSLLLNFVELIRLLSVDPQQFEPKVKDMSLLLINFNHILNTYRPHQSRESLIMLLRKQIQAKRKEIENINSVCEEVKSKIVAMTTEDFDMNIDTNDEKVVSGYDGNVEKERIVESLLSKV</sequence>
<evidence type="ECO:0000256" key="3">
    <source>
        <dbReference type="ARBA" id="ARBA00020631"/>
    </source>
</evidence>
<dbReference type="PANTHER" id="PTHR21428:SF11">
    <property type="entry name" value="MEDIATOR OF RNA POLYMERASE II TRANSCRIPTION SUBUNIT 7"/>
    <property type="match status" value="1"/>
</dbReference>
<dbReference type="Proteomes" id="UP001204833">
    <property type="component" value="Unassembled WGS sequence"/>
</dbReference>
<dbReference type="AlphaFoldDB" id="A0AAD5BES2"/>
<keyword evidence="9" id="KW-0175">Coiled coil</keyword>
<comment type="caution">
    <text evidence="11">The sequence shown here is derived from an EMBL/GenBank/DDBJ whole genome shotgun (WGS) entry which is preliminary data.</text>
</comment>